<feature type="domain" description="Bacterial transcriptional activator" evidence="2">
    <location>
        <begin position="183"/>
        <end position="232"/>
    </location>
</feature>
<dbReference type="InterPro" id="IPR005158">
    <property type="entry name" value="BTAD"/>
</dbReference>
<evidence type="ECO:0000256" key="1">
    <source>
        <dbReference type="SAM" id="SignalP"/>
    </source>
</evidence>
<dbReference type="Proteomes" id="UP000503003">
    <property type="component" value="Chromosome 1"/>
</dbReference>
<dbReference type="SUPFAM" id="SSF48452">
    <property type="entry name" value="TPR-like"/>
    <property type="match status" value="2"/>
</dbReference>
<organism evidence="3 4">
    <name type="scientific">Vibrio ziniensis</name>
    <dbReference type="NCBI Taxonomy" id="2711221"/>
    <lineage>
        <taxon>Bacteria</taxon>
        <taxon>Pseudomonadati</taxon>
        <taxon>Pseudomonadota</taxon>
        <taxon>Gammaproteobacteria</taxon>
        <taxon>Vibrionales</taxon>
        <taxon>Vibrionaceae</taxon>
        <taxon>Vibrio</taxon>
    </lineage>
</organism>
<feature type="signal peptide" evidence="1">
    <location>
        <begin position="1"/>
        <end position="25"/>
    </location>
</feature>
<dbReference type="EMBL" id="CP049331">
    <property type="protein sequence ID" value="QIH41824.1"/>
    <property type="molecule type" value="Genomic_DNA"/>
</dbReference>
<keyword evidence="4" id="KW-1185">Reference proteome</keyword>
<gene>
    <name evidence="3" type="ORF">G5S32_07395</name>
</gene>
<feature type="chain" id="PRO_5026217710" description="Bacterial transcriptional activator domain-containing protein" evidence="1">
    <location>
        <begin position="26"/>
        <end position="397"/>
    </location>
</feature>
<dbReference type="Pfam" id="PF03704">
    <property type="entry name" value="BTAD"/>
    <property type="match status" value="1"/>
</dbReference>
<evidence type="ECO:0000313" key="4">
    <source>
        <dbReference type="Proteomes" id="UP000503003"/>
    </source>
</evidence>
<dbReference type="Gene3D" id="1.25.40.10">
    <property type="entry name" value="Tetratricopeptide repeat domain"/>
    <property type="match status" value="3"/>
</dbReference>
<protein>
    <recommendedName>
        <fullName evidence="2">Bacterial transcriptional activator domain-containing protein</fullName>
    </recommendedName>
</protein>
<evidence type="ECO:0000259" key="2">
    <source>
        <dbReference type="Pfam" id="PF03704"/>
    </source>
</evidence>
<keyword evidence="1" id="KW-0732">Signal</keyword>
<sequence>MMKRIIVSLLLLVSTSSVTNRMAVAAELSQYAANKAMKANQLAQEDKLSQAIETLKTADVSRGYDKAYFSRMLGVFYWQNEQIKPAINALEQAVASGELKDDQGWLTERMLADLLLMNQQFKQALPHYYQLSKNIPQTQNASELWLRISQVHYQIEQWQKTLNAIAEYDKYKQPDAVTPLSVKLGAQLQLERWEEAIPTLKKLINLEPERSNWWLQLVNLELRTGKKKDALSSLGLAQLQKIELSDADLRLLAQLYAHNGIPERAGLVLEQLKDAQTNVDLITERAFYWQRAKEWDKAIDTWALAAKFDGKYHWNIAQILMQQARYDDALSELDNVKEKGKQAQVALARTKALYKLNQLEPALIEAKKANNIEPSDEAKSWIKYLTQLRKAKDNQTS</sequence>
<evidence type="ECO:0000313" key="3">
    <source>
        <dbReference type="EMBL" id="QIH41824.1"/>
    </source>
</evidence>
<accession>A0A6G7CIB9</accession>
<dbReference type="KEGG" id="vzi:G5S32_07395"/>
<reference evidence="3 4" key="1">
    <citation type="submission" date="2020-02" db="EMBL/GenBank/DDBJ databases">
        <title>A complete genome of a marine bacterium Vibrio sp. ZWAL4003 isolated from the mangrove sediment with the ability to degrade polysaccharides.</title>
        <authorList>
            <person name="Wu J."/>
            <person name="Qu W."/>
            <person name="Zeng R."/>
        </authorList>
    </citation>
    <scope>NUCLEOTIDE SEQUENCE [LARGE SCALE GENOMIC DNA]</scope>
    <source>
        <strain evidence="3 4">ZWAL4003</strain>
    </source>
</reference>
<dbReference type="AlphaFoldDB" id="A0A6G7CIB9"/>
<dbReference type="InterPro" id="IPR011990">
    <property type="entry name" value="TPR-like_helical_dom_sf"/>
</dbReference>
<name>A0A6G7CIB9_9VIBR</name>
<proteinExistence type="predicted"/>